<name>A0A841U3R7_9BACL</name>
<evidence type="ECO:0000256" key="1">
    <source>
        <dbReference type="SAM" id="Phobius"/>
    </source>
</evidence>
<dbReference type="Pfam" id="PF10031">
    <property type="entry name" value="DUF2273"/>
    <property type="match status" value="1"/>
</dbReference>
<protein>
    <submittedName>
        <fullName evidence="2">DUF2273 domain-containing protein</fullName>
    </submittedName>
</protein>
<dbReference type="Proteomes" id="UP000553776">
    <property type="component" value="Unassembled WGS sequence"/>
</dbReference>
<accession>A0A841U3R7</accession>
<dbReference type="AlphaFoldDB" id="A0A841U3R7"/>
<reference evidence="2 3" key="1">
    <citation type="submission" date="2020-08" db="EMBL/GenBank/DDBJ databases">
        <title>Cohnella phylogeny.</title>
        <authorList>
            <person name="Dunlap C."/>
        </authorList>
    </citation>
    <scope>NUCLEOTIDE SEQUENCE [LARGE SCALE GENOMIC DNA]</scope>
    <source>
        <strain evidence="2 3">DSM 25239</strain>
    </source>
</reference>
<organism evidence="2 3">
    <name type="scientific">Cohnella xylanilytica</name>
    <dbReference type="NCBI Taxonomy" id="557555"/>
    <lineage>
        <taxon>Bacteria</taxon>
        <taxon>Bacillati</taxon>
        <taxon>Bacillota</taxon>
        <taxon>Bacilli</taxon>
        <taxon>Bacillales</taxon>
        <taxon>Paenibacillaceae</taxon>
        <taxon>Cohnella</taxon>
    </lineage>
</organism>
<keyword evidence="1" id="KW-1133">Transmembrane helix</keyword>
<keyword evidence="3" id="KW-1185">Reference proteome</keyword>
<dbReference type="RefSeq" id="WP_185136947.1">
    <property type="nucleotide sequence ID" value="NZ_BORM01000006.1"/>
</dbReference>
<comment type="caution">
    <text evidence="2">The sequence shown here is derived from an EMBL/GenBank/DDBJ whole genome shotgun (WGS) entry which is preliminary data.</text>
</comment>
<dbReference type="InterPro" id="IPR018730">
    <property type="entry name" value="DUF2273"/>
</dbReference>
<sequence>MWKMWWDTYGGRATGVAAGLFFFFIYLLSGFWDMLFCALLVAVGYWIGKAKDDRSGPLVNWSRLTDWLTDRWPWSR</sequence>
<keyword evidence="1" id="KW-0472">Membrane</keyword>
<dbReference type="EMBL" id="JACJVR010000063">
    <property type="protein sequence ID" value="MBB6692963.1"/>
    <property type="molecule type" value="Genomic_DNA"/>
</dbReference>
<evidence type="ECO:0000313" key="2">
    <source>
        <dbReference type="EMBL" id="MBB6692963.1"/>
    </source>
</evidence>
<gene>
    <name evidence="2" type="ORF">H7B90_16265</name>
</gene>
<evidence type="ECO:0000313" key="3">
    <source>
        <dbReference type="Proteomes" id="UP000553776"/>
    </source>
</evidence>
<feature type="transmembrane region" description="Helical" evidence="1">
    <location>
        <begin position="20"/>
        <end position="47"/>
    </location>
</feature>
<keyword evidence="1" id="KW-0812">Transmembrane</keyword>
<proteinExistence type="predicted"/>